<organism evidence="3 4">
    <name type="scientific">Symbiodinium microadriaticum</name>
    <name type="common">Dinoflagellate</name>
    <name type="synonym">Zooxanthella microadriatica</name>
    <dbReference type="NCBI Taxonomy" id="2951"/>
    <lineage>
        <taxon>Eukaryota</taxon>
        <taxon>Sar</taxon>
        <taxon>Alveolata</taxon>
        <taxon>Dinophyceae</taxon>
        <taxon>Suessiales</taxon>
        <taxon>Symbiodiniaceae</taxon>
        <taxon>Symbiodinium</taxon>
    </lineage>
</organism>
<feature type="transmembrane region" description="Helical" evidence="2">
    <location>
        <begin position="1347"/>
        <end position="1370"/>
    </location>
</feature>
<feature type="compositionally biased region" description="Basic and acidic residues" evidence="1">
    <location>
        <begin position="148"/>
        <end position="166"/>
    </location>
</feature>
<feature type="compositionally biased region" description="Basic and acidic residues" evidence="1">
    <location>
        <begin position="173"/>
        <end position="183"/>
    </location>
</feature>
<keyword evidence="2" id="KW-0472">Membrane</keyword>
<feature type="region of interest" description="Disordered" evidence="1">
    <location>
        <begin position="148"/>
        <end position="183"/>
    </location>
</feature>
<keyword evidence="4" id="KW-1185">Reference proteome</keyword>
<keyword evidence="2" id="KW-0812">Transmembrane</keyword>
<feature type="transmembrane region" description="Helical" evidence="2">
    <location>
        <begin position="1092"/>
        <end position="1115"/>
    </location>
</feature>
<feature type="transmembrane region" description="Helical" evidence="2">
    <location>
        <begin position="1315"/>
        <end position="1335"/>
    </location>
</feature>
<feature type="compositionally biased region" description="Low complexity" evidence="1">
    <location>
        <begin position="202"/>
        <end position="216"/>
    </location>
</feature>
<feature type="transmembrane region" description="Helical" evidence="2">
    <location>
        <begin position="1025"/>
        <end position="1042"/>
    </location>
</feature>
<feature type="transmembrane region" description="Helical" evidence="2">
    <location>
        <begin position="986"/>
        <end position="1004"/>
    </location>
</feature>
<sequence>MDGQDACRQRRPERSVAEVGRSRAAWLKVLAELKPEQRARRSLAVSLLEKSLALQSGTQSVERFLGEAALAENQYRAQHLTDWNLQAAIKLNVQSLRGSRKPKAFNPDELFEGPLDTTRFRTTVSLNLKASKYGVAVQNSYRDFFGEKKLPHRSLDPSKAQREQTDKPGLGNIKKESAKRSLAKEMRLHDKSISAAVESARQEQPASSRSSSSWEPMVQEMREVTAAREKRSLGSDEAVGSQAKRQKVQDDAPDSFESALRHSHFLAEKKKAVVSATPAGNLVPYVDSKGGVYQRKPPVPAPTAIKAPILPELIKVSVASASGNAVPIWRRYCIATSVSEADVVLLPNADQDLHSPTALEARLWGKRVVDRQWLRSKMSDGLCVCFEAALERHLYLHLHETFQHDHPQHTETLLSSVKAFKRKGRKKCLVVETGNMPTEPKHPRLTYQVVSLREEARIAADSKDGKAGGAGSEMACQKMEKESSAECAALDLQEPGVLERWLQHQHWAIPDGAIPDFEADVQILFSKVHVKASVKGLVCDQLRVGAFDSGAMPSTEGSRLLLHVAGLGFKCSGQVDYDTSLGLKGQASALLATEQASADLTVFVPPWPLRSSRAIDARLGGCDSTLNLKLQITSGTFWTKFAQFLPGVIEKLQSLVNEKLSEYLCGDALADAQNSLTDFLTRTLEESRLANSSHDAPWPRENWVDWTNHPLTHGIAGLQEQFLQPNEVYNKIIGNRCIVGEGPTCYELPVCLVGNASDCTVETNASTALTASLFETVWNSSDFEVTPLLARNASLAANISVPEFIVRPVFNVSLTGSSGAGSENSTGSFSELFRMNLSLRDVKLGANVTAGVDALKYSKVPGPQLYSTACLGPCMEDVQLTRLVSEFQLQQISVGSFSNESRPTLLLALLHSASLLLEPPAGTANFTQEVVQGLLQNHMAGVWNESLTDWMHGLQTQVCPVPRGQEVYQYTGRRLILPEFGKRCCWVALFTALAAVPLAVWCNYRRPCRFWYADALCESTCVPRGLAVLLPLAIVACLFFLLGSNYLLMAQTFVNLEEAPSYIWNAYAVMVYSLFYSINALYYESDLQAMSWVLLCFSAILPYVKLILMMVSWIMPSRFLPLRLRNFILVLMDDIGKFSLVDVFTVQFLSGVFHLEIAGTSPKPGSDPMRMVLRTNEELGFAAFVCATVVSLIIGHLCRHYHEKSVAYELSECSAADVELQSQVATFDHPLSGPPATANSSRFSWQEVIVGPSLLVAFVLTVAGCSMTAFSVHLRCIFGPLGQSHFSLFQFAYGIPSFSEHPLAWPTLFNQFTFILFAIGVNFLQLILLLLLWYWRVPKLKHIDWRAVAHCLGAWSALDVALISMIITMLELGASDFVHLWNSDKRHLSRRFGIDIRGPEKGLTVDVVLSSGTYLLFVAVLLQAWASRAALHFLDKRSPNAMQRGRERLLVQ</sequence>
<evidence type="ECO:0000313" key="4">
    <source>
        <dbReference type="Proteomes" id="UP000186817"/>
    </source>
</evidence>
<feature type="transmembrane region" description="Helical" evidence="2">
    <location>
        <begin position="1249"/>
        <end position="1270"/>
    </location>
</feature>
<dbReference type="OrthoDB" id="422471at2759"/>
<dbReference type="Proteomes" id="UP000186817">
    <property type="component" value="Unassembled WGS sequence"/>
</dbReference>
<evidence type="ECO:0000313" key="3">
    <source>
        <dbReference type="EMBL" id="OLP85568.1"/>
    </source>
</evidence>
<feature type="transmembrane region" description="Helical" evidence="2">
    <location>
        <begin position="1179"/>
        <end position="1197"/>
    </location>
</feature>
<gene>
    <name evidence="3" type="ORF">AK812_SmicGene33439</name>
</gene>
<feature type="transmembrane region" description="Helical" evidence="2">
    <location>
        <begin position="1414"/>
        <end position="1434"/>
    </location>
</feature>
<comment type="caution">
    <text evidence="3">The sequence shown here is derived from an EMBL/GenBank/DDBJ whole genome shotgun (WGS) entry which is preliminary data.</text>
</comment>
<feature type="transmembrane region" description="Helical" evidence="2">
    <location>
        <begin position="1062"/>
        <end position="1083"/>
    </location>
</feature>
<accession>A0A1Q9CRK9</accession>
<feature type="region of interest" description="Disordered" evidence="1">
    <location>
        <begin position="196"/>
        <end position="256"/>
    </location>
</feature>
<evidence type="ECO:0000256" key="2">
    <source>
        <dbReference type="SAM" id="Phobius"/>
    </source>
</evidence>
<protein>
    <submittedName>
        <fullName evidence="3">Uncharacterized protein</fullName>
    </submittedName>
</protein>
<proteinExistence type="predicted"/>
<reference evidence="3 4" key="1">
    <citation type="submission" date="2016-02" db="EMBL/GenBank/DDBJ databases">
        <title>Genome analysis of coral dinoflagellate symbionts highlights evolutionary adaptations to a symbiotic lifestyle.</title>
        <authorList>
            <person name="Aranda M."/>
            <person name="Li Y."/>
            <person name="Liew Y.J."/>
            <person name="Baumgarten S."/>
            <person name="Simakov O."/>
            <person name="Wilson M."/>
            <person name="Piel J."/>
            <person name="Ashoor H."/>
            <person name="Bougouffa S."/>
            <person name="Bajic V.B."/>
            <person name="Ryu T."/>
            <person name="Ravasi T."/>
            <person name="Bayer T."/>
            <person name="Micklem G."/>
            <person name="Kim H."/>
            <person name="Bhak J."/>
            <person name="Lajeunesse T.C."/>
            <person name="Voolstra C.R."/>
        </authorList>
    </citation>
    <scope>NUCLEOTIDE SEQUENCE [LARGE SCALE GENOMIC DNA]</scope>
    <source>
        <strain evidence="3 4">CCMP2467</strain>
    </source>
</reference>
<keyword evidence="2" id="KW-1133">Transmembrane helix</keyword>
<dbReference type="EMBL" id="LSRX01000969">
    <property type="protein sequence ID" value="OLP85568.1"/>
    <property type="molecule type" value="Genomic_DNA"/>
</dbReference>
<dbReference type="PANTHER" id="PTHR34730:SF1">
    <property type="entry name" value="PARAQUAT-INDUCIBLE PROTEIN A"/>
    <property type="match status" value="1"/>
</dbReference>
<dbReference type="PANTHER" id="PTHR34730">
    <property type="entry name" value="UNNAMED PRODUCT"/>
    <property type="match status" value="1"/>
</dbReference>
<name>A0A1Q9CRK9_SYMMI</name>
<evidence type="ECO:0000256" key="1">
    <source>
        <dbReference type="SAM" id="MobiDB-lite"/>
    </source>
</evidence>
<feature type="compositionally biased region" description="Basic and acidic residues" evidence="1">
    <location>
        <begin position="220"/>
        <end position="234"/>
    </location>
</feature>